<feature type="compositionally biased region" description="Basic and acidic residues" evidence="5">
    <location>
        <begin position="344"/>
        <end position="353"/>
    </location>
</feature>
<organism evidence="6 7">
    <name type="scientific">Danxiaibacter flavus</name>
    <dbReference type="NCBI Taxonomy" id="3049108"/>
    <lineage>
        <taxon>Bacteria</taxon>
        <taxon>Pseudomonadati</taxon>
        <taxon>Bacteroidota</taxon>
        <taxon>Chitinophagia</taxon>
        <taxon>Chitinophagales</taxon>
        <taxon>Chitinophagaceae</taxon>
        <taxon>Danxiaibacter</taxon>
    </lineage>
</organism>
<keyword evidence="7" id="KW-1185">Reference proteome</keyword>
<dbReference type="RefSeq" id="WP_369329295.1">
    <property type="nucleotide sequence ID" value="NZ_JAULBC010000002.1"/>
</dbReference>
<accession>A0ABV3ZDD9</accession>
<dbReference type="PANTHER" id="PTHR34298:SF2">
    <property type="entry name" value="SEGREGATION AND CONDENSATION PROTEIN B"/>
    <property type="match status" value="1"/>
</dbReference>
<reference evidence="6 7" key="1">
    <citation type="submission" date="2023-07" db="EMBL/GenBank/DDBJ databases">
        <authorList>
            <person name="Lian W.-H."/>
        </authorList>
    </citation>
    <scope>NUCLEOTIDE SEQUENCE [LARGE SCALE GENOMIC DNA]</scope>
    <source>
        <strain evidence="6 7">SYSU DXS3180</strain>
    </source>
</reference>
<sequence>MELSEIIPHIEALIFASEKPLTSMDIVELINNAFGFMEERIMLDQVESCIEGIREKYNAEFYPFEVRESGGGWQFLTKKDFYKTVGQLNGDKFLKRLSTAALETLAIVAYKQPITKGEIEAIRGVNSDYSVQKLLEKELIVITGRNELLPGKPLVYSTSKSFMDYFGINSTADLPKINEILAEQLIEPTLVRDGQLGENLPEIAEGENEEAPLAVDSNGDLIEHAETNEEQGENDITAQVEQEENRASVDEEFAAELDEEIQEDEADEDVTGDESEEEAFEEFEEDDELEEQGELDEEDELDENNNEFDEEDESVEEDELADEEAFEGVDEDDDLSEEEEEEDDTKHNSKQDDEQSSEADNEQEDDEEDPETKK</sequence>
<dbReference type="NCBIfam" id="TIGR00281">
    <property type="entry name" value="SMC-Scp complex subunit ScpB"/>
    <property type="match status" value="1"/>
</dbReference>
<name>A0ABV3ZDD9_9BACT</name>
<protein>
    <submittedName>
        <fullName evidence="6">SMC-Scp complex subunit ScpB</fullName>
    </submittedName>
</protein>
<proteinExistence type="predicted"/>
<evidence type="ECO:0000256" key="4">
    <source>
        <dbReference type="ARBA" id="ARBA00023306"/>
    </source>
</evidence>
<evidence type="ECO:0000313" key="7">
    <source>
        <dbReference type="Proteomes" id="UP001560573"/>
    </source>
</evidence>
<dbReference type="InterPro" id="IPR005234">
    <property type="entry name" value="ScpB_csome_segregation"/>
</dbReference>
<dbReference type="InterPro" id="IPR036390">
    <property type="entry name" value="WH_DNA-bd_sf"/>
</dbReference>
<dbReference type="SUPFAM" id="SSF46785">
    <property type="entry name" value="Winged helix' DNA-binding domain"/>
    <property type="match status" value="2"/>
</dbReference>
<comment type="caution">
    <text evidence="6">The sequence shown here is derived from an EMBL/GenBank/DDBJ whole genome shotgun (WGS) entry which is preliminary data.</text>
</comment>
<gene>
    <name evidence="6" type="primary">scpB</name>
    <name evidence="6" type="ORF">QTN47_10320</name>
</gene>
<dbReference type="InterPro" id="IPR036388">
    <property type="entry name" value="WH-like_DNA-bd_sf"/>
</dbReference>
<evidence type="ECO:0000313" key="6">
    <source>
        <dbReference type="EMBL" id="MEX6687891.1"/>
    </source>
</evidence>
<keyword evidence="2" id="KW-0132">Cell division</keyword>
<dbReference type="PANTHER" id="PTHR34298">
    <property type="entry name" value="SEGREGATION AND CONDENSATION PROTEIN B"/>
    <property type="match status" value="1"/>
</dbReference>
<feature type="compositionally biased region" description="Acidic residues" evidence="5">
    <location>
        <begin position="354"/>
        <end position="374"/>
    </location>
</feature>
<dbReference type="Proteomes" id="UP001560573">
    <property type="component" value="Unassembled WGS sequence"/>
</dbReference>
<evidence type="ECO:0000256" key="5">
    <source>
        <dbReference type="SAM" id="MobiDB-lite"/>
    </source>
</evidence>
<keyword evidence="1" id="KW-0963">Cytoplasm</keyword>
<dbReference type="EMBL" id="JAULBC010000002">
    <property type="protein sequence ID" value="MEX6687891.1"/>
    <property type="molecule type" value="Genomic_DNA"/>
</dbReference>
<feature type="region of interest" description="Disordered" evidence="5">
    <location>
        <begin position="259"/>
        <end position="374"/>
    </location>
</feature>
<feature type="compositionally biased region" description="Acidic residues" evidence="5">
    <location>
        <begin position="259"/>
        <end position="343"/>
    </location>
</feature>
<dbReference type="Pfam" id="PF04079">
    <property type="entry name" value="SMC_ScpB"/>
    <property type="match status" value="1"/>
</dbReference>
<evidence type="ECO:0000256" key="2">
    <source>
        <dbReference type="ARBA" id="ARBA00022618"/>
    </source>
</evidence>
<dbReference type="Gene3D" id="1.10.10.10">
    <property type="entry name" value="Winged helix-like DNA-binding domain superfamily/Winged helix DNA-binding domain"/>
    <property type="match status" value="2"/>
</dbReference>
<evidence type="ECO:0000256" key="3">
    <source>
        <dbReference type="ARBA" id="ARBA00022829"/>
    </source>
</evidence>
<evidence type="ECO:0000256" key="1">
    <source>
        <dbReference type="ARBA" id="ARBA00022490"/>
    </source>
</evidence>
<keyword evidence="3" id="KW-0159">Chromosome partition</keyword>
<keyword evidence="4" id="KW-0131">Cell cycle</keyword>